<gene>
    <name evidence="1" type="ORF">SPRG_11893</name>
</gene>
<dbReference type="KEGG" id="spar:SPRG_11893"/>
<proteinExistence type="predicted"/>
<protein>
    <submittedName>
        <fullName evidence="1">Uncharacterized protein</fullName>
    </submittedName>
</protein>
<dbReference type="RefSeq" id="XP_012206163.1">
    <property type="nucleotide sequence ID" value="XM_012350773.1"/>
</dbReference>
<dbReference type="AlphaFoldDB" id="A0A067C917"/>
<keyword evidence="2" id="KW-1185">Reference proteome</keyword>
<name>A0A067C917_SAPPC</name>
<sequence>MSALLGDVVWCEKDNGRPADAWRSLASMHERIRVEITARTLRHRHRRSACHAAWHTQCHQLVELASSQLQAVIREVVAVTTPRVDAEKAYRAALESEGSCRHQLRRLQYQEDANAHVGQHLVLAMRQLRHLAAVESDLEAYARQENLKDTKPIWDALAAFQAECFADGFAKATASDTERVALASDRDLLTSQLARCAHNAALRRHDWESATWAHLRGCIALTKAQHWLYSALEAIVHLERKRQKDIECHVALFVNGVVTEKDVTVEFADSHLIQATMLRLEVQKQARLHCVASNRARLLARLLRQESDLLHMTQDEAVRKEALAAVMKARCAFLDTTLARVTSKRSARRLAAYTHLETTLAAASSKSWVEYMDQTAAFATDHWLVQHRCNTVEAATWLLEAAEAACGREEAAYEAVRQKQADAIAAPYMTSAPYSSLDTVHLMLYLNAKASMTWARDVNMLRAELHEAMHLKRMDLNEWAKVDPLSEEYASARAHYIAAENNLVLNRFEIKCADAQAISGPSQCQQYVLSSIENKQAVFLLHHPDPDGVDCDAMQASWTASRTLCSSYATPPWATTCANSHSTATSDFLVVTCRLATWKRSLESPHASRRSARQLAKLCCTAPQL</sequence>
<evidence type="ECO:0000313" key="2">
    <source>
        <dbReference type="Proteomes" id="UP000030745"/>
    </source>
</evidence>
<reference evidence="1 2" key="1">
    <citation type="journal article" date="2013" name="PLoS Genet.">
        <title>Distinctive expansion of potential virulence genes in the genome of the oomycete fish pathogen Saprolegnia parasitica.</title>
        <authorList>
            <person name="Jiang R.H."/>
            <person name="de Bruijn I."/>
            <person name="Haas B.J."/>
            <person name="Belmonte R."/>
            <person name="Lobach L."/>
            <person name="Christie J."/>
            <person name="van den Ackerveken G."/>
            <person name="Bottin A."/>
            <person name="Bulone V."/>
            <person name="Diaz-Moreno S.M."/>
            <person name="Dumas B."/>
            <person name="Fan L."/>
            <person name="Gaulin E."/>
            <person name="Govers F."/>
            <person name="Grenville-Briggs L.J."/>
            <person name="Horner N.R."/>
            <person name="Levin J.Z."/>
            <person name="Mammella M."/>
            <person name="Meijer H.J."/>
            <person name="Morris P."/>
            <person name="Nusbaum C."/>
            <person name="Oome S."/>
            <person name="Phillips A.J."/>
            <person name="van Rooyen D."/>
            <person name="Rzeszutek E."/>
            <person name="Saraiva M."/>
            <person name="Secombes C.J."/>
            <person name="Seidl M.F."/>
            <person name="Snel B."/>
            <person name="Stassen J.H."/>
            <person name="Sykes S."/>
            <person name="Tripathy S."/>
            <person name="van den Berg H."/>
            <person name="Vega-Arreguin J.C."/>
            <person name="Wawra S."/>
            <person name="Young S.K."/>
            <person name="Zeng Q."/>
            <person name="Dieguez-Uribeondo J."/>
            <person name="Russ C."/>
            <person name="Tyler B.M."/>
            <person name="van West P."/>
        </authorList>
    </citation>
    <scope>NUCLEOTIDE SEQUENCE [LARGE SCALE GENOMIC DNA]</scope>
    <source>
        <strain evidence="1 2">CBS 223.65</strain>
    </source>
</reference>
<organism evidence="1 2">
    <name type="scientific">Saprolegnia parasitica (strain CBS 223.65)</name>
    <dbReference type="NCBI Taxonomy" id="695850"/>
    <lineage>
        <taxon>Eukaryota</taxon>
        <taxon>Sar</taxon>
        <taxon>Stramenopiles</taxon>
        <taxon>Oomycota</taxon>
        <taxon>Saprolegniomycetes</taxon>
        <taxon>Saprolegniales</taxon>
        <taxon>Saprolegniaceae</taxon>
        <taxon>Saprolegnia</taxon>
    </lineage>
</organism>
<dbReference type="Proteomes" id="UP000030745">
    <property type="component" value="Unassembled WGS sequence"/>
</dbReference>
<dbReference type="EMBL" id="KK583258">
    <property type="protein sequence ID" value="KDO23046.1"/>
    <property type="molecule type" value="Genomic_DNA"/>
</dbReference>
<dbReference type="OrthoDB" id="79364at2759"/>
<evidence type="ECO:0000313" key="1">
    <source>
        <dbReference type="EMBL" id="KDO23046.1"/>
    </source>
</evidence>
<accession>A0A067C917</accession>
<dbReference type="VEuPathDB" id="FungiDB:SPRG_11893"/>
<dbReference type="GeneID" id="24133902"/>